<dbReference type="InterPro" id="IPR023997">
    <property type="entry name" value="TonB-dep_OMP_SusC/RagA_CS"/>
</dbReference>
<evidence type="ECO:0000256" key="8">
    <source>
        <dbReference type="SAM" id="SignalP"/>
    </source>
</evidence>
<dbReference type="InterPro" id="IPR012910">
    <property type="entry name" value="Plug_dom"/>
</dbReference>
<evidence type="ECO:0000313" key="11">
    <source>
        <dbReference type="Proteomes" id="UP000033047"/>
    </source>
</evidence>
<evidence type="ECO:0000259" key="9">
    <source>
        <dbReference type="SMART" id="SM00965"/>
    </source>
</evidence>
<keyword evidence="8" id="KW-0732">Signal</keyword>
<dbReference type="HOGENOM" id="CLU_004317_1_0_10"/>
<dbReference type="NCBIfam" id="TIGR04056">
    <property type="entry name" value="OMP_RagA_SusC"/>
    <property type="match status" value="1"/>
</dbReference>
<comment type="caution">
    <text evidence="10">The sequence shown here is derived from an EMBL/GenBank/DDBJ whole genome shotgun (WGS) entry which is preliminary data.</text>
</comment>
<evidence type="ECO:0000256" key="3">
    <source>
        <dbReference type="ARBA" id="ARBA00022452"/>
    </source>
</evidence>
<name>A0A0F5JIJ1_9BACT</name>
<evidence type="ECO:0000256" key="6">
    <source>
        <dbReference type="ARBA" id="ARBA00023237"/>
    </source>
</evidence>
<gene>
    <name evidence="10" type="ORF">HMPREF1535_01345</name>
</gene>
<dbReference type="InterPro" id="IPR008969">
    <property type="entry name" value="CarboxyPept-like_regulatory"/>
</dbReference>
<comment type="subcellular location">
    <subcellularLocation>
        <location evidence="1 7">Cell outer membrane</location>
        <topology evidence="1 7">Multi-pass membrane protein</topology>
    </subcellularLocation>
</comment>
<evidence type="ECO:0000256" key="2">
    <source>
        <dbReference type="ARBA" id="ARBA00022448"/>
    </source>
</evidence>
<dbReference type="STRING" id="927665.HMPREF1535_01345"/>
<dbReference type="Gene3D" id="2.40.170.20">
    <property type="entry name" value="TonB-dependent receptor, beta-barrel domain"/>
    <property type="match status" value="1"/>
</dbReference>
<dbReference type="RefSeq" id="WP_046145636.1">
    <property type="nucleotide sequence ID" value="NZ_KQ033912.1"/>
</dbReference>
<keyword evidence="4 7" id="KW-0812">Transmembrane</keyword>
<keyword evidence="3 7" id="KW-1134">Transmembrane beta strand</keyword>
<evidence type="ECO:0000256" key="1">
    <source>
        <dbReference type="ARBA" id="ARBA00004571"/>
    </source>
</evidence>
<dbReference type="SUPFAM" id="SSF56935">
    <property type="entry name" value="Porins"/>
    <property type="match status" value="1"/>
</dbReference>
<keyword evidence="6 7" id="KW-0998">Cell outer membrane</keyword>
<proteinExistence type="inferred from homology"/>
<accession>A0A0F5JIJ1</accession>
<dbReference type="SMART" id="SM00965">
    <property type="entry name" value="STN"/>
    <property type="match status" value="1"/>
</dbReference>
<organism evidence="10 11">
    <name type="scientific">Parabacteroides goldsteinii DSM 19448 = WAL 12034</name>
    <dbReference type="NCBI Taxonomy" id="927665"/>
    <lineage>
        <taxon>Bacteria</taxon>
        <taxon>Pseudomonadati</taxon>
        <taxon>Bacteroidota</taxon>
        <taxon>Bacteroidia</taxon>
        <taxon>Bacteroidales</taxon>
        <taxon>Tannerellaceae</taxon>
        <taxon>Parabacteroides</taxon>
    </lineage>
</organism>
<dbReference type="InterPro" id="IPR037066">
    <property type="entry name" value="Plug_dom_sf"/>
</dbReference>
<dbReference type="PATRIC" id="fig|927665.4.peg.1374"/>
<evidence type="ECO:0000256" key="5">
    <source>
        <dbReference type="ARBA" id="ARBA00023136"/>
    </source>
</evidence>
<evidence type="ECO:0000256" key="4">
    <source>
        <dbReference type="ARBA" id="ARBA00022692"/>
    </source>
</evidence>
<dbReference type="EMBL" id="AQHV01000009">
    <property type="protein sequence ID" value="KKB57524.1"/>
    <property type="molecule type" value="Genomic_DNA"/>
</dbReference>
<dbReference type="GO" id="GO:0009279">
    <property type="term" value="C:cell outer membrane"/>
    <property type="evidence" value="ECO:0007669"/>
    <property type="project" value="UniProtKB-SubCell"/>
</dbReference>
<dbReference type="AlphaFoldDB" id="A0A0F5JIJ1"/>
<comment type="similarity">
    <text evidence="7">Belongs to the TonB-dependent receptor family.</text>
</comment>
<dbReference type="NCBIfam" id="TIGR04057">
    <property type="entry name" value="SusC_RagA_signa"/>
    <property type="match status" value="1"/>
</dbReference>
<dbReference type="Proteomes" id="UP000033047">
    <property type="component" value="Unassembled WGS sequence"/>
</dbReference>
<feature type="domain" description="Secretin/TonB short N-terminal" evidence="9">
    <location>
        <begin position="67"/>
        <end position="118"/>
    </location>
</feature>
<dbReference type="Pfam" id="PF07715">
    <property type="entry name" value="Plug"/>
    <property type="match status" value="1"/>
</dbReference>
<dbReference type="InterPro" id="IPR011662">
    <property type="entry name" value="Secretin/TonB_short_N"/>
</dbReference>
<dbReference type="PROSITE" id="PS52016">
    <property type="entry name" value="TONB_DEPENDENT_REC_3"/>
    <property type="match status" value="1"/>
</dbReference>
<keyword evidence="5 7" id="KW-0472">Membrane</keyword>
<evidence type="ECO:0000256" key="7">
    <source>
        <dbReference type="PROSITE-ProRule" id="PRU01360"/>
    </source>
</evidence>
<feature type="signal peptide" evidence="8">
    <location>
        <begin position="1"/>
        <end position="32"/>
    </location>
</feature>
<dbReference type="Gene3D" id="2.60.40.1120">
    <property type="entry name" value="Carboxypeptidase-like, regulatory domain"/>
    <property type="match status" value="1"/>
</dbReference>
<dbReference type="SUPFAM" id="SSF49464">
    <property type="entry name" value="Carboxypeptidase regulatory domain-like"/>
    <property type="match status" value="1"/>
</dbReference>
<dbReference type="FunFam" id="2.170.130.10:FF:000003">
    <property type="entry name" value="SusC/RagA family TonB-linked outer membrane protein"/>
    <property type="match status" value="1"/>
</dbReference>
<dbReference type="InterPro" id="IPR023996">
    <property type="entry name" value="TonB-dep_OMP_SusC/RagA"/>
</dbReference>
<dbReference type="InterPro" id="IPR039426">
    <property type="entry name" value="TonB-dep_rcpt-like"/>
</dbReference>
<sequence>MKKQKSIKSKRFNYLKSICLSGCLLCTAAETAANLTENYSAQVYLTVKMNNKTVRDVFSYIEKNSEFIFIYQGTKIDLDRKVSIDLNDQPVQTILHEIFAGTNDTYSIKGRQIIVKKSQTKENAEVLSTNQQKKTVTGLLTDADGNPVIGATVTIKGTTHGVTTDIDGKYILNNVNEGDVIEFRYIGFNTEEKTYKGEANINIRMMEASVGLEDVVVIGYGQQKKESVVSSLNTIGPAELNVKQRNLRNTLAGQIAGVIAVQRSGEPGNDAAAFYIRGQSSYAGGTSALVLVDGVPRSMDDIDVDEIESFTVLKDAAATAVYGAEGANGVVLITSKRGKAQKTSVNFSAQYSIVSPTRMPETLNSYDYLSLYNEALWNDQGNPNKEYFNPQFTDETLEKYRTGVDRDLYPSVNWYDLLQDHTQSQRYTVNFRGGSEKVRFFASGAYYSEDGIFDSTPKEDYNANIGLQRFNLRSNVDMDLTKTTQLSIDMSGQYLKKNQPGYTSDEIFNYISHFPVHVIPMYYSDDTASDHGAPGYGVEYQPYNMLNNSGYSKTWSAFLQTKVTLKQDLKFITEGLSVKGSISFDADFSSTMKRSKTPQTFFALGRNEDGTLNKKTIKESSALSNPYKSSTDGTKKIYMEASLDYQRSFNKTHDVTGMILYMQKETQYQNKEGLQLLPYRKQSVVARATYGYNDRYMLEASMGMTGSENFAQGHRWGIFPAVGAAWFVSHEKFMRGVEDYISKLKLRASYGITGNDNIGEDTRFPYRESINTGLGSYSFGLTPGANGGTGNSPGGGIAEGSFAMPNLSWEIEKKLNLGLDLGLFRGRVDFSADYFYNRRSDILLQRQTVSNVSGLRVKPYQNFGVVRNQGVDANLVLKQKVGNVDLSARGNLTYAKNKILERDEIPQKYDYQTYTGNSIDKPLLYIAEGLYTPDDFNITTNEYGAQTYKLKDGIAVPAANVAPGDIKYKDLNNDGVIDSYDRTYDHKFYQATPEIVYGFGINAEWKGFFVGVFFQGTAHTSANMLANNYAMIPFTKGIDNGSARTEITDRWLPSNPNNQDVTFPRLHTNSFTHNMENSTWWYRNAGFLRLKNIEIGYQFNDKILKQLRMKNLRVYLQGNNVAVWDHIKYWDPELGSANSGAKYPICSTYSLGLEVTF</sequence>
<dbReference type="Gene3D" id="2.170.130.10">
    <property type="entry name" value="TonB-dependent receptor, plug domain"/>
    <property type="match status" value="1"/>
</dbReference>
<dbReference type="Pfam" id="PF13715">
    <property type="entry name" value="CarbopepD_reg_2"/>
    <property type="match status" value="1"/>
</dbReference>
<protein>
    <submittedName>
        <fullName evidence="10">SusC/RagA family TonB-linked outer membrane protein</fullName>
    </submittedName>
</protein>
<dbReference type="InterPro" id="IPR036942">
    <property type="entry name" value="Beta-barrel_TonB_sf"/>
</dbReference>
<reference evidence="10 11" key="1">
    <citation type="submission" date="2013-04" db="EMBL/GenBank/DDBJ databases">
        <title>The Genome Sequence of Parabacteroides goldsteinii DSM 19448.</title>
        <authorList>
            <consortium name="The Broad Institute Genomics Platform"/>
            <person name="Earl A."/>
            <person name="Ward D."/>
            <person name="Feldgarden M."/>
            <person name="Gevers D."/>
            <person name="Martens E."/>
            <person name="Sakamoto M."/>
            <person name="Benno Y."/>
            <person name="Song Y."/>
            <person name="Liu C."/>
            <person name="Lee J."/>
            <person name="Bolanos M."/>
            <person name="Vaisanen M.L."/>
            <person name="Finegold S.M."/>
            <person name="Walker B."/>
            <person name="Young S."/>
            <person name="Zeng Q."/>
            <person name="Gargeya S."/>
            <person name="Fitzgerald M."/>
            <person name="Haas B."/>
            <person name="Abouelleil A."/>
            <person name="Allen A.W."/>
            <person name="Alvarado L."/>
            <person name="Arachchi H.M."/>
            <person name="Berlin A.M."/>
            <person name="Chapman S.B."/>
            <person name="Gainer-Dewar J."/>
            <person name="Goldberg J."/>
            <person name="Griggs A."/>
            <person name="Gujja S."/>
            <person name="Hansen M."/>
            <person name="Howarth C."/>
            <person name="Imamovic A."/>
            <person name="Ireland A."/>
            <person name="Larimer J."/>
            <person name="McCowan C."/>
            <person name="Murphy C."/>
            <person name="Pearson M."/>
            <person name="Poon T.W."/>
            <person name="Priest M."/>
            <person name="Roberts A."/>
            <person name="Saif S."/>
            <person name="Shea T."/>
            <person name="Sisk P."/>
            <person name="Sykes S."/>
            <person name="Wortman J."/>
            <person name="Nusbaum C."/>
            <person name="Birren B."/>
        </authorList>
    </citation>
    <scope>NUCLEOTIDE SEQUENCE [LARGE SCALE GENOMIC DNA]</scope>
    <source>
        <strain evidence="10 11">DSM 19448</strain>
    </source>
</reference>
<feature type="chain" id="PRO_5002489419" evidence="8">
    <location>
        <begin position="33"/>
        <end position="1157"/>
    </location>
</feature>
<keyword evidence="2 7" id="KW-0813">Transport</keyword>
<dbReference type="Pfam" id="PF07660">
    <property type="entry name" value="STN"/>
    <property type="match status" value="1"/>
</dbReference>
<evidence type="ECO:0000313" key="10">
    <source>
        <dbReference type="EMBL" id="KKB57524.1"/>
    </source>
</evidence>